<sequence length="53" mass="5660">MPDDVTLLFGLEGVEVASIALDREANPILALVTAAEQARRCPNRGVTSHHPHA</sequence>
<proteinExistence type="predicted"/>
<dbReference type="AlphaFoldDB" id="F8JNI3"/>
<geneLocation type="plasmid" evidence="1 2">
    <name>pSCATT</name>
</geneLocation>
<dbReference type="PATRIC" id="fig|1003195.11.peg.849"/>
<dbReference type="KEGG" id="sct:SCAT_p0878"/>
<dbReference type="HOGENOM" id="CLU_3066578_0_0_11"/>
<reference evidence="2" key="1">
    <citation type="submission" date="2011-12" db="EMBL/GenBank/DDBJ databases">
        <title>Complete genome sequence of Streptomyces cattleya strain DSM 46488.</title>
        <authorList>
            <person name="Ou H.-Y."/>
            <person name="Li P."/>
            <person name="Zhao C."/>
            <person name="O'Hagan D."/>
            <person name="Deng Z."/>
        </authorList>
    </citation>
    <scope>NUCLEOTIDE SEQUENCE [LARGE SCALE GENOMIC DNA]</scope>
    <source>
        <strain evidence="2">ATCC 35852 / DSM 46488 / JCM 4925 / NBRC 14057 / NRRL 8057</strain>
        <plasmid evidence="2">Plasmid pSCATT</plasmid>
    </source>
</reference>
<evidence type="ECO:0000313" key="1">
    <source>
        <dbReference type="EMBL" id="AEW99048.1"/>
    </source>
</evidence>
<evidence type="ECO:0000313" key="2">
    <source>
        <dbReference type="Proteomes" id="UP000007842"/>
    </source>
</evidence>
<dbReference type="EMBL" id="CP003229">
    <property type="protein sequence ID" value="AEW99048.1"/>
    <property type="molecule type" value="Genomic_DNA"/>
</dbReference>
<dbReference type="Proteomes" id="UP000007842">
    <property type="component" value="Plasmid pSCATT"/>
</dbReference>
<keyword evidence="1" id="KW-0614">Plasmid</keyword>
<gene>
    <name evidence="1" type="ordered locus">SCATT_p08550</name>
</gene>
<name>F8JNI3_STREN</name>
<protein>
    <submittedName>
        <fullName evidence="1">Uncharacterized protein</fullName>
    </submittedName>
</protein>
<organism evidence="1 2">
    <name type="scientific">Streptantibioticus cattleyicolor (strain ATCC 35852 / DSM 46488 / JCM 4925 / NBRC 14057 / NRRL 8057)</name>
    <name type="common">Streptomyces cattleya</name>
    <dbReference type="NCBI Taxonomy" id="1003195"/>
    <lineage>
        <taxon>Bacteria</taxon>
        <taxon>Bacillati</taxon>
        <taxon>Actinomycetota</taxon>
        <taxon>Actinomycetes</taxon>
        <taxon>Kitasatosporales</taxon>
        <taxon>Streptomycetaceae</taxon>
        <taxon>Streptantibioticus</taxon>
    </lineage>
</organism>
<accession>G8XDA2</accession>
<keyword evidence="2" id="KW-1185">Reference proteome</keyword>
<dbReference type="KEGG" id="scy:SCATT_p08550"/>
<accession>F8JNI3</accession>